<dbReference type="GO" id="GO:0051539">
    <property type="term" value="F:4 iron, 4 sulfur cluster binding"/>
    <property type="evidence" value="ECO:0007669"/>
    <property type="project" value="TreeGrafter"/>
</dbReference>
<evidence type="ECO:0000259" key="1">
    <source>
        <dbReference type="Pfam" id="PF04055"/>
    </source>
</evidence>
<dbReference type="SUPFAM" id="SSF102114">
    <property type="entry name" value="Radical SAM enzymes"/>
    <property type="match status" value="1"/>
</dbReference>
<protein>
    <recommendedName>
        <fullName evidence="1">Radical SAM core domain-containing protein</fullName>
    </recommendedName>
</protein>
<dbReference type="GO" id="GO:0003824">
    <property type="term" value="F:catalytic activity"/>
    <property type="evidence" value="ECO:0007669"/>
    <property type="project" value="InterPro"/>
</dbReference>
<name>A0A382SN82_9ZZZZ</name>
<feature type="domain" description="Radical SAM core" evidence="1">
    <location>
        <begin position="23"/>
        <end position="110"/>
    </location>
</feature>
<evidence type="ECO:0000313" key="2">
    <source>
        <dbReference type="EMBL" id="SVD11410.1"/>
    </source>
</evidence>
<feature type="non-terminal residue" evidence="2">
    <location>
        <position position="115"/>
    </location>
</feature>
<organism evidence="2">
    <name type="scientific">marine metagenome</name>
    <dbReference type="NCBI Taxonomy" id="408172"/>
    <lineage>
        <taxon>unclassified sequences</taxon>
        <taxon>metagenomes</taxon>
        <taxon>ecological metagenomes</taxon>
    </lineage>
</organism>
<proteinExistence type="predicted"/>
<accession>A0A382SN82</accession>
<sequence length="115" mass="12816">MQAYVDALIIELNYYSQKYSPGQTVNTIFLGGGTPTTLSVSQLARILKECDKNFKLATDAEVTIEANPATIHTDQLRSIREAGYNRISVGVQSFDKKELRILDRAHGTKEIHCTI</sequence>
<dbReference type="AlphaFoldDB" id="A0A382SN82"/>
<dbReference type="InterPro" id="IPR058240">
    <property type="entry name" value="rSAM_sf"/>
</dbReference>
<dbReference type="InterPro" id="IPR034505">
    <property type="entry name" value="Coproporphyrinogen-III_oxidase"/>
</dbReference>
<dbReference type="GO" id="GO:0006779">
    <property type="term" value="P:porphyrin-containing compound biosynthetic process"/>
    <property type="evidence" value="ECO:0007669"/>
    <property type="project" value="TreeGrafter"/>
</dbReference>
<dbReference type="PANTHER" id="PTHR13932">
    <property type="entry name" value="COPROPORPHYRINIGEN III OXIDASE"/>
    <property type="match status" value="1"/>
</dbReference>
<dbReference type="GO" id="GO:0005737">
    <property type="term" value="C:cytoplasm"/>
    <property type="evidence" value="ECO:0007669"/>
    <property type="project" value="TreeGrafter"/>
</dbReference>
<reference evidence="2" key="1">
    <citation type="submission" date="2018-05" db="EMBL/GenBank/DDBJ databases">
        <authorList>
            <person name="Lanie J.A."/>
            <person name="Ng W.-L."/>
            <person name="Kazmierczak K.M."/>
            <person name="Andrzejewski T.M."/>
            <person name="Davidsen T.M."/>
            <person name="Wayne K.J."/>
            <person name="Tettelin H."/>
            <person name="Glass J.I."/>
            <person name="Rusch D."/>
            <person name="Podicherti R."/>
            <person name="Tsui H.-C.T."/>
            <person name="Winkler M.E."/>
        </authorList>
    </citation>
    <scope>NUCLEOTIDE SEQUENCE</scope>
</reference>
<dbReference type="EMBL" id="UINC01130380">
    <property type="protein sequence ID" value="SVD11410.1"/>
    <property type="molecule type" value="Genomic_DNA"/>
</dbReference>
<dbReference type="InterPro" id="IPR007197">
    <property type="entry name" value="rSAM"/>
</dbReference>
<dbReference type="Pfam" id="PF04055">
    <property type="entry name" value="Radical_SAM"/>
    <property type="match status" value="1"/>
</dbReference>
<dbReference type="PANTHER" id="PTHR13932:SF5">
    <property type="entry name" value="RADICAL S-ADENOSYL METHIONINE DOMAIN-CONTAINING PROTEIN 1, MITOCHONDRIAL"/>
    <property type="match status" value="1"/>
</dbReference>
<gene>
    <name evidence="2" type="ORF">METZ01_LOCUS364264</name>
</gene>